<proteinExistence type="predicted"/>
<keyword evidence="3" id="KW-1185">Reference proteome</keyword>
<dbReference type="InterPro" id="IPR011989">
    <property type="entry name" value="ARM-like"/>
</dbReference>
<dbReference type="InterPro" id="IPR016024">
    <property type="entry name" value="ARM-type_fold"/>
</dbReference>
<keyword evidence="1" id="KW-0812">Transmembrane</keyword>
<dbReference type="InterPro" id="IPR021133">
    <property type="entry name" value="HEAT_type_2"/>
</dbReference>
<dbReference type="PROSITE" id="PS50077">
    <property type="entry name" value="HEAT_REPEAT"/>
    <property type="match status" value="1"/>
</dbReference>
<dbReference type="EMBL" id="MXAV01000035">
    <property type="protein sequence ID" value="PKY10509.1"/>
    <property type="molecule type" value="Genomic_DNA"/>
</dbReference>
<evidence type="ECO:0000256" key="1">
    <source>
        <dbReference type="SAM" id="Phobius"/>
    </source>
</evidence>
<dbReference type="Pfam" id="PF13646">
    <property type="entry name" value="HEAT_2"/>
    <property type="match status" value="1"/>
</dbReference>
<dbReference type="InParanoid" id="A0A2I1DKU6"/>
<evidence type="ECO:0000313" key="3">
    <source>
        <dbReference type="Proteomes" id="UP000234329"/>
    </source>
</evidence>
<keyword evidence="1" id="KW-0472">Membrane</keyword>
<dbReference type="SUPFAM" id="SSF48371">
    <property type="entry name" value="ARM repeat"/>
    <property type="match status" value="1"/>
</dbReference>
<keyword evidence="1" id="KW-1133">Transmembrane helix</keyword>
<accession>A0A2I1DKU6</accession>
<gene>
    <name evidence="2" type="ORF">B1757_09480</name>
</gene>
<dbReference type="Proteomes" id="UP000234329">
    <property type="component" value="Unassembled WGS sequence"/>
</dbReference>
<dbReference type="AlphaFoldDB" id="A0A2I1DKU6"/>
<protein>
    <recommendedName>
        <fullName evidence="4">HEAT repeat domain-containing protein</fullName>
    </recommendedName>
</protein>
<evidence type="ECO:0000313" key="2">
    <source>
        <dbReference type="EMBL" id="PKY10509.1"/>
    </source>
</evidence>
<comment type="caution">
    <text evidence="2">The sequence shown here is derived from an EMBL/GenBank/DDBJ whole genome shotgun (WGS) entry which is preliminary data.</text>
</comment>
<feature type="transmembrane region" description="Helical" evidence="1">
    <location>
        <begin position="15"/>
        <end position="36"/>
    </location>
</feature>
<name>A0A2I1DKU6_9PROT</name>
<dbReference type="RefSeq" id="WP_101538087.1">
    <property type="nucleotide sequence ID" value="NZ_MXAV01000035.1"/>
</dbReference>
<sequence length="390" mass="43186">MNTLVFSNGTQIKEILVWAIVVIVILFLMILLVLWISKTKTEKHAKALRNSTVKFRNIFLNNTFSVAVGEVASLSKIDRDGMISAYRELYLKSSKEVKDKLIAIVSSSDAIPFYLEKAKKRNSDQRLHAYLQLNRIGLAGLKDFFFESAEKEAEKNDDGKLIAACLLSAAKLSVDENDINKLVYYINKNGKLARGLQEGLIVQAAKAVEAVHGDDALVQIFLKLMIKYEHESSIYTSIISTIGKLGLDSMAVQLANIYSKACNSTSKDASIIKISCLRAFGGLDSVSNQATQSLKSGFKDNDWKVRATSCVSAGLLHLTALNEELTELLGDKAYYVRLNAARALMQIGSRVQLEKIVASSTNKNNDNNSELDPYRKSVCHYVLNEEVNDA</sequence>
<evidence type="ECO:0008006" key="4">
    <source>
        <dbReference type="Google" id="ProtNLM"/>
    </source>
</evidence>
<reference evidence="2 3" key="1">
    <citation type="submission" date="2017-03" db="EMBL/GenBank/DDBJ databases">
        <title>Draft genime sequence of the acidophilic sulfur-oxidizing bacterium Acidithiobacillus sp. SH, isolated from seawater.</title>
        <authorList>
            <person name="Sharmin S."/>
            <person name="Tokuhisa M."/>
            <person name="Kanao T."/>
            <person name="Kamimura K."/>
        </authorList>
    </citation>
    <scope>NUCLEOTIDE SEQUENCE [LARGE SCALE GENOMIC DNA]</scope>
    <source>
        <strain evidence="2 3">SH</strain>
    </source>
</reference>
<dbReference type="Gene3D" id="1.25.10.10">
    <property type="entry name" value="Leucine-rich Repeat Variant"/>
    <property type="match status" value="1"/>
</dbReference>
<organism evidence="2 3">
    <name type="scientific">Acidithiobacillus marinus</name>
    <dbReference type="NCBI Taxonomy" id="187490"/>
    <lineage>
        <taxon>Bacteria</taxon>
        <taxon>Pseudomonadati</taxon>
        <taxon>Pseudomonadota</taxon>
        <taxon>Acidithiobacillia</taxon>
        <taxon>Acidithiobacillales</taxon>
        <taxon>Acidithiobacillaceae</taxon>
        <taxon>Acidithiobacillus</taxon>
    </lineage>
</organism>